<feature type="transmembrane region" description="Helical" evidence="1">
    <location>
        <begin position="48"/>
        <end position="70"/>
    </location>
</feature>
<evidence type="ECO:0000313" key="2">
    <source>
        <dbReference type="EMBL" id="KAK2735693.1"/>
    </source>
</evidence>
<proteinExistence type="predicted"/>
<feature type="transmembrane region" description="Helical" evidence="1">
    <location>
        <begin position="122"/>
        <end position="142"/>
    </location>
</feature>
<sequence length="286" mass="30955">MALNAAGGVAAARVGATLNGIPPSVLVLQLGALAGLTKSAITVFREVVLTYSVNVVFTVLLFLIASSFGICPLLVTEVGNIALGSTPKELVISAVVAAFPLVFETIRDLWPKPDEEGKVDYFRWKWSIFLVGSNALGGYVFARMAANQGMPISNYHAACSAGAVYGTLTFLARTITGIMAVCRTSSGKTYKDIFGVWELVQPETIQMPREEHNAMRQSLAASYTHIIGRLLGILDSMMRTMSRCFCCCSSRQEYEEFRRSEGDHATETALMGGFFMAERHMPAATA</sequence>
<dbReference type="Proteomes" id="UP001281614">
    <property type="component" value="Unassembled WGS sequence"/>
</dbReference>
<keyword evidence="1" id="KW-0812">Transmembrane</keyword>
<feature type="transmembrane region" description="Helical" evidence="1">
    <location>
        <begin position="20"/>
        <end position="36"/>
    </location>
</feature>
<accession>A0AAD9Y4S8</accession>
<evidence type="ECO:0000313" key="3">
    <source>
        <dbReference type="Proteomes" id="UP001281614"/>
    </source>
</evidence>
<evidence type="ECO:0000256" key="1">
    <source>
        <dbReference type="SAM" id="Phobius"/>
    </source>
</evidence>
<keyword evidence="3" id="KW-1185">Reference proteome</keyword>
<name>A0AAD9Y4S8_COLKA</name>
<dbReference type="AlphaFoldDB" id="A0AAD9Y4S8"/>
<feature type="transmembrane region" description="Helical" evidence="1">
    <location>
        <begin position="90"/>
        <end position="110"/>
    </location>
</feature>
<keyword evidence="1" id="KW-1133">Transmembrane helix</keyword>
<dbReference type="EMBL" id="VYYT01000442">
    <property type="protein sequence ID" value="KAK2735693.1"/>
    <property type="molecule type" value="Genomic_DNA"/>
</dbReference>
<organism evidence="2 3">
    <name type="scientific">Colletotrichum kahawae</name>
    <name type="common">Coffee berry disease fungus</name>
    <dbReference type="NCBI Taxonomy" id="34407"/>
    <lineage>
        <taxon>Eukaryota</taxon>
        <taxon>Fungi</taxon>
        <taxon>Dikarya</taxon>
        <taxon>Ascomycota</taxon>
        <taxon>Pezizomycotina</taxon>
        <taxon>Sordariomycetes</taxon>
        <taxon>Hypocreomycetidae</taxon>
        <taxon>Glomerellales</taxon>
        <taxon>Glomerellaceae</taxon>
        <taxon>Colletotrichum</taxon>
        <taxon>Colletotrichum gloeosporioides species complex</taxon>
    </lineage>
</organism>
<gene>
    <name evidence="2" type="ORF">CKAH01_18946</name>
</gene>
<feature type="transmembrane region" description="Helical" evidence="1">
    <location>
        <begin position="162"/>
        <end position="182"/>
    </location>
</feature>
<comment type="caution">
    <text evidence="2">The sequence shown here is derived from an EMBL/GenBank/DDBJ whole genome shotgun (WGS) entry which is preliminary data.</text>
</comment>
<keyword evidence="1" id="KW-0472">Membrane</keyword>
<reference evidence="2" key="1">
    <citation type="submission" date="2023-02" db="EMBL/GenBank/DDBJ databases">
        <title>Colletotrichum kahawae CIFC_Que2 genome sequencing and assembly.</title>
        <authorList>
            <person name="Baroncelli R."/>
        </authorList>
    </citation>
    <scope>NUCLEOTIDE SEQUENCE</scope>
    <source>
        <strain evidence="2">CIFC_Que2</strain>
    </source>
</reference>
<protein>
    <submittedName>
        <fullName evidence="2">Uncharacterized protein</fullName>
    </submittedName>
</protein>